<dbReference type="InterPro" id="IPR051325">
    <property type="entry name" value="Nudix_hydrolase_domain"/>
</dbReference>
<dbReference type="GO" id="GO:0006754">
    <property type="term" value="P:ATP biosynthetic process"/>
    <property type="evidence" value="ECO:0007669"/>
    <property type="project" value="TreeGrafter"/>
</dbReference>
<evidence type="ECO:0000256" key="2">
    <source>
        <dbReference type="ARBA" id="ARBA00018911"/>
    </source>
</evidence>
<dbReference type="PANTHER" id="PTHR21340:SF0">
    <property type="entry name" value="BIS(5'-NUCLEOSYL)-TETRAPHOSPHATASE [ASYMMETRICAL]"/>
    <property type="match status" value="1"/>
</dbReference>
<evidence type="ECO:0000256" key="3">
    <source>
        <dbReference type="ARBA" id="ARBA00022741"/>
    </source>
</evidence>
<evidence type="ECO:0000256" key="6">
    <source>
        <dbReference type="RuleBase" id="RU003476"/>
    </source>
</evidence>
<dbReference type="EMBL" id="MHOQ01000033">
    <property type="protein sequence ID" value="OGZ66055.1"/>
    <property type="molecule type" value="Genomic_DNA"/>
</dbReference>
<accession>A0A1G2HUC6</accession>
<dbReference type="PRINTS" id="PR00502">
    <property type="entry name" value="NUDIXFAMILY"/>
</dbReference>
<evidence type="ECO:0000259" key="7">
    <source>
        <dbReference type="PROSITE" id="PS51462"/>
    </source>
</evidence>
<dbReference type="InterPro" id="IPR003565">
    <property type="entry name" value="Tetra_PHTase"/>
</dbReference>
<evidence type="ECO:0000256" key="1">
    <source>
        <dbReference type="ARBA" id="ARBA00005582"/>
    </source>
</evidence>
<dbReference type="GO" id="GO:0000166">
    <property type="term" value="F:nucleotide binding"/>
    <property type="evidence" value="ECO:0007669"/>
    <property type="project" value="UniProtKB-KW"/>
</dbReference>
<evidence type="ECO:0000256" key="4">
    <source>
        <dbReference type="ARBA" id="ARBA00022801"/>
    </source>
</evidence>
<dbReference type="SUPFAM" id="SSF55811">
    <property type="entry name" value="Nudix"/>
    <property type="match status" value="1"/>
</dbReference>
<dbReference type="PROSITE" id="PS00893">
    <property type="entry name" value="NUDIX_BOX"/>
    <property type="match status" value="1"/>
</dbReference>
<proteinExistence type="inferred from homology"/>
<organism evidence="8 9">
    <name type="scientific">Candidatus Staskawiczbacteria bacterium RIFCSPHIGHO2_02_FULL_33_16</name>
    <dbReference type="NCBI Taxonomy" id="1802204"/>
    <lineage>
        <taxon>Bacteria</taxon>
        <taxon>Candidatus Staskawicziibacteriota</taxon>
    </lineage>
</organism>
<dbReference type="InterPro" id="IPR000086">
    <property type="entry name" value="NUDIX_hydrolase_dom"/>
</dbReference>
<dbReference type="Pfam" id="PF00293">
    <property type="entry name" value="NUDIX"/>
    <property type="match status" value="1"/>
</dbReference>
<dbReference type="CDD" id="cd03428">
    <property type="entry name" value="NUDIX_Ap4A_Nudt2"/>
    <property type="match status" value="1"/>
</dbReference>
<dbReference type="GO" id="GO:0004081">
    <property type="term" value="F:bis(5'-nucleosyl)-tetraphosphatase (asymmetrical) activity"/>
    <property type="evidence" value="ECO:0007669"/>
    <property type="project" value="TreeGrafter"/>
</dbReference>
<sequence length="153" mass="17777">MPKEKSAGAIIYLMKNNVPHYLLLHYPSGHWEFAKGHIEEGEKTEETAKREIEEETGIKNIKLIPGFKEYSKYFFKKSYDLEGEAKKLAPWVFKLVIFYLAETDTENVKISDEHKGFLWLPFTEAIKKLTFKNAKELLKKADDFVSKKSVRGS</sequence>
<dbReference type="PANTHER" id="PTHR21340">
    <property type="entry name" value="DIADENOSINE 5,5-P1,P4-TETRAPHOSPHATE PYROPHOSPHOHYDROLASE MUTT"/>
    <property type="match status" value="1"/>
</dbReference>
<dbReference type="InterPro" id="IPR020476">
    <property type="entry name" value="Nudix_hydrolase"/>
</dbReference>
<dbReference type="InterPro" id="IPR020084">
    <property type="entry name" value="NUDIX_hydrolase_CS"/>
</dbReference>
<comment type="caution">
    <text evidence="8">The sequence shown here is derived from an EMBL/GenBank/DDBJ whole genome shotgun (WGS) entry which is preliminary data.</text>
</comment>
<dbReference type="GO" id="GO:0006167">
    <property type="term" value="P:AMP biosynthetic process"/>
    <property type="evidence" value="ECO:0007669"/>
    <property type="project" value="TreeGrafter"/>
</dbReference>
<feature type="domain" description="Nudix hydrolase" evidence="7">
    <location>
        <begin position="2"/>
        <end position="142"/>
    </location>
</feature>
<reference evidence="8 9" key="1">
    <citation type="journal article" date="2016" name="Nat. Commun.">
        <title>Thousands of microbial genomes shed light on interconnected biogeochemical processes in an aquifer system.</title>
        <authorList>
            <person name="Anantharaman K."/>
            <person name="Brown C.T."/>
            <person name="Hug L.A."/>
            <person name="Sharon I."/>
            <person name="Castelle C.J."/>
            <person name="Probst A.J."/>
            <person name="Thomas B.C."/>
            <person name="Singh A."/>
            <person name="Wilkins M.J."/>
            <person name="Karaoz U."/>
            <person name="Brodie E.L."/>
            <person name="Williams K.H."/>
            <person name="Hubbard S.S."/>
            <person name="Banfield J.F."/>
        </authorList>
    </citation>
    <scope>NUCLEOTIDE SEQUENCE [LARGE SCALE GENOMIC DNA]</scope>
</reference>
<gene>
    <name evidence="8" type="ORF">A3D34_02640</name>
</gene>
<dbReference type="Gene3D" id="3.90.79.10">
    <property type="entry name" value="Nucleoside Triphosphate Pyrophosphohydrolase"/>
    <property type="match status" value="1"/>
</dbReference>
<keyword evidence="4 6" id="KW-0378">Hydrolase</keyword>
<protein>
    <recommendedName>
        <fullName evidence="2">Bis(5'-nucleosyl)-tetraphosphatase [asymmetrical]</fullName>
    </recommendedName>
    <alternativeName>
        <fullName evidence="5">Diadenosine 5',5'''-P1,P4-tetraphosphate asymmetrical hydrolase</fullName>
    </alternativeName>
</protein>
<evidence type="ECO:0000313" key="9">
    <source>
        <dbReference type="Proteomes" id="UP000179183"/>
    </source>
</evidence>
<comment type="similarity">
    <text evidence="1 6">Belongs to the Nudix hydrolase family.</text>
</comment>
<keyword evidence="3" id="KW-0547">Nucleotide-binding</keyword>
<evidence type="ECO:0000256" key="5">
    <source>
        <dbReference type="ARBA" id="ARBA00032644"/>
    </source>
</evidence>
<dbReference type="Proteomes" id="UP000179183">
    <property type="component" value="Unassembled WGS sequence"/>
</dbReference>
<dbReference type="PROSITE" id="PS51462">
    <property type="entry name" value="NUDIX"/>
    <property type="match status" value="1"/>
</dbReference>
<evidence type="ECO:0000313" key="8">
    <source>
        <dbReference type="EMBL" id="OGZ66055.1"/>
    </source>
</evidence>
<name>A0A1G2HUC6_9BACT</name>
<dbReference type="AlphaFoldDB" id="A0A1G2HUC6"/>
<dbReference type="InterPro" id="IPR015797">
    <property type="entry name" value="NUDIX_hydrolase-like_dom_sf"/>
</dbReference>